<dbReference type="RefSeq" id="WP_271714786.1">
    <property type="nucleotide sequence ID" value="NZ_AP024169.1"/>
</dbReference>
<keyword evidence="2" id="KW-1185">Reference proteome</keyword>
<accession>A0A7R7EIT1</accession>
<proteinExistence type="predicted"/>
<name>A0A7R7EIT1_9FIRM</name>
<dbReference type="KEGG" id="ahb:bsdtb5_08090"/>
<sequence length="135" mass="15660">MNNFRLFKLIGAVGQEQFIIASIINEFGFHMLLSNIDSLSISNKTKIALQNLNNVIKEQNLVQSVSGLTEISIKKLNQYIQYNNLIDVIRRPESLDVDVRQFEKLRLLHEIMSSCEQESNEWNISFVDNEMELEI</sequence>
<evidence type="ECO:0000313" key="1">
    <source>
        <dbReference type="EMBL" id="BCN29514.1"/>
    </source>
</evidence>
<dbReference type="EMBL" id="AP024169">
    <property type="protein sequence ID" value="BCN29514.1"/>
    <property type="molecule type" value="Genomic_DNA"/>
</dbReference>
<reference evidence="1 2" key="1">
    <citation type="submission" date="2020-11" db="EMBL/GenBank/DDBJ databases">
        <title>Draft genome sequencing of a Lachnospiraceae strain isolated from anoxic soil subjected to BSD treatment.</title>
        <authorList>
            <person name="Uek A."/>
            <person name="Tonouchi A."/>
        </authorList>
    </citation>
    <scope>NUCLEOTIDE SEQUENCE [LARGE SCALE GENOMIC DNA]</scope>
    <source>
        <strain evidence="1 2">TB5</strain>
    </source>
</reference>
<dbReference type="AlphaFoldDB" id="A0A7R7EIT1"/>
<protein>
    <submittedName>
        <fullName evidence="1">Uncharacterized protein</fullName>
    </submittedName>
</protein>
<dbReference type="Proteomes" id="UP000595897">
    <property type="component" value="Chromosome"/>
</dbReference>
<gene>
    <name evidence="1" type="ORF">bsdtb5_08090</name>
</gene>
<organism evidence="1 2">
    <name type="scientific">Anaeromicropila herbilytica</name>
    <dbReference type="NCBI Taxonomy" id="2785025"/>
    <lineage>
        <taxon>Bacteria</taxon>
        <taxon>Bacillati</taxon>
        <taxon>Bacillota</taxon>
        <taxon>Clostridia</taxon>
        <taxon>Lachnospirales</taxon>
        <taxon>Lachnospiraceae</taxon>
        <taxon>Anaeromicropila</taxon>
    </lineage>
</organism>
<evidence type="ECO:0000313" key="2">
    <source>
        <dbReference type="Proteomes" id="UP000595897"/>
    </source>
</evidence>